<feature type="region of interest" description="Disordered" evidence="4">
    <location>
        <begin position="783"/>
        <end position="828"/>
    </location>
</feature>
<feature type="compositionally biased region" description="Basic and acidic residues" evidence="4">
    <location>
        <begin position="783"/>
        <end position="804"/>
    </location>
</feature>
<evidence type="ECO:0000256" key="3">
    <source>
        <dbReference type="SAM" id="Coils"/>
    </source>
</evidence>
<feature type="coiled-coil region" evidence="3">
    <location>
        <begin position="5"/>
        <end position="32"/>
    </location>
</feature>
<evidence type="ECO:0000313" key="6">
    <source>
        <dbReference type="EMBL" id="GEU77899.1"/>
    </source>
</evidence>
<gene>
    <name evidence="6" type="ORF">Tci_049877</name>
</gene>
<evidence type="ECO:0000256" key="4">
    <source>
        <dbReference type="SAM" id="MobiDB-lite"/>
    </source>
</evidence>
<feature type="compositionally biased region" description="Basic and acidic residues" evidence="4">
    <location>
        <begin position="945"/>
        <end position="956"/>
    </location>
</feature>
<dbReference type="InterPro" id="IPR039537">
    <property type="entry name" value="Retrotran_Ty1/copia-like"/>
</dbReference>
<dbReference type="Pfam" id="PF07727">
    <property type="entry name" value="RVT_2"/>
    <property type="match status" value="1"/>
</dbReference>
<accession>A0A6L2MWV3</accession>
<proteinExistence type="predicted"/>
<dbReference type="AlphaFoldDB" id="A0A6L2MWV3"/>
<dbReference type="InterPro" id="IPR012337">
    <property type="entry name" value="RNaseH-like_sf"/>
</dbReference>
<dbReference type="InterPro" id="IPR057670">
    <property type="entry name" value="SH3_retrovirus"/>
</dbReference>
<dbReference type="InterPro" id="IPR036397">
    <property type="entry name" value="RNaseH_sf"/>
</dbReference>
<comment type="caution">
    <text evidence="6">The sequence shown here is derived from an EMBL/GenBank/DDBJ whole genome shotgun (WGS) entry which is preliminary data.</text>
</comment>
<dbReference type="SUPFAM" id="SSF53098">
    <property type="entry name" value="Ribonuclease H-like"/>
    <property type="match status" value="1"/>
</dbReference>
<protein>
    <recommendedName>
        <fullName evidence="5">Integrase catalytic domain-containing protein</fullName>
    </recommendedName>
</protein>
<dbReference type="PANTHER" id="PTHR42648">
    <property type="entry name" value="TRANSPOSASE, PUTATIVE-RELATED"/>
    <property type="match status" value="1"/>
</dbReference>
<dbReference type="Pfam" id="PF25597">
    <property type="entry name" value="SH3_retrovirus"/>
    <property type="match status" value="1"/>
</dbReference>
<keyword evidence="2" id="KW-0378">Hydrolase</keyword>
<dbReference type="GO" id="GO:0015074">
    <property type="term" value="P:DNA integration"/>
    <property type="evidence" value="ECO:0007669"/>
    <property type="project" value="InterPro"/>
</dbReference>
<dbReference type="EMBL" id="BKCJ010007565">
    <property type="protein sequence ID" value="GEU77899.1"/>
    <property type="molecule type" value="Genomic_DNA"/>
</dbReference>
<evidence type="ECO:0000256" key="1">
    <source>
        <dbReference type="ARBA" id="ARBA00022723"/>
    </source>
</evidence>
<dbReference type="Pfam" id="PF00665">
    <property type="entry name" value="rve"/>
    <property type="match status" value="1"/>
</dbReference>
<dbReference type="InterPro" id="IPR001584">
    <property type="entry name" value="Integrase_cat-core"/>
</dbReference>
<feature type="region of interest" description="Disordered" evidence="4">
    <location>
        <begin position="912"/>
        <end position="984"/>
    </location>
</feature>
<evidence type="ECO:0000259" key="5">
    <source>
        <dbReference type="PROSITE" id="PS50994"/>
    </source>
</evidence>
<feature type="compositionally biased region" description="Polar residues" evidence="4">
    <location>
        <begin position="173"/>
        <end position="190"/>
    </location>
</feature>
<keyword evidence="3" id="KW-0175">Coiled coil</keyword>
<sequence length="1046" mass="119914">MKASIQGKDNAIKNLKMQISQLKETRSKADHTFDFKALDFLIIQLTEKVTILQEQNQTTALLTENENLKVKIKEKLKCVTMDFVKPNVLAPGMYAIDVETILPRYRNNRKVHLDYLKHLKESVATLREIVDEAKIERPLDRSLASAFLYTKHSQELLEYVVVTCPKDFRVNSCTDASGSKPRSNTKTNRISPAKSVNKKKVVEHPRTNKSSQKKLNRVDSSISSKRARDLRVYYVEGLGHNLFSVGQFYDSDPEVAFRKPSCYVRDTDACQLGKSKKHTHKPKAENTIVKVLHTLHMDLCRPMQMQSINGKKYILVIIDDYSRFTWVNFLRSKDETQEFVIKFLKQIQVGLNKTIRFIRTDNGTEFVNQVLTEFYEKVGIFHQISILRTPQQNGVVERRNHTLVEAPRTMLIFSKAPIKDLGKLQPTTDIGIFVGYALSQKGYRIYNKRNQRIMETIHVQFDELSELMARVQLVWESVPRPDCVMIIALKWFYKVKLDEYGDVLNNKAQLVAKRYQQEEGIDFEESFAPVAHIEAIRIFITDAANKNMTIYQMDVKTTFLNGELKEEVYKFGMDSCDPVDTPMVDRIKLDEDHLGISVDHTCFRSMVGSLMYLTASRPDLVFVVCMCARYQASPTKKHLEALKQFWDTLMFEAKSRAYRFQLDEDWFRLELGYPGEIHFMSRMVVYQPWRAILSMINQCLTSKTSSPTKKGKKTKPHVIPYCWFTKLIIYHLGRHHNIHQRSGSPLNLAKEDLSLGNFKNAPYYNDYLEMVVKHERRIAVVKEGGKKKTAPKADKPMKPTEAKQAKPTTFKQPKLKPVKEKTTKPKGKTIATEEQAAQLLLALHTPKRRSTTDQFLFQRRTPATEEASTRPSSQTLDDTPANIVRETPCHADTETCADTDKVISEGDTEILNIGEEQREDMDNQRYLEEQTVVLNEGQAGSDPGKTLESRPPPNDDKMDEDQAGSDLGKSHVALDGPNSKPMHDDFVATVYPKVHESLKFSANEHVILEDPPSSSKKLSSMKNLDDTYTFGDQFFNDKSTKDEPGK</sequence>
<dbReference type="PROSITE" id="PS50994">
    <property type="entry name" value="INTEGRASE"/>
    <property type="match status" value="1"/>
</dbReference>
<feature type="region of interest" description="Disordered" evidence="4">
    <location>
        <begin position="859"/>
        <end position="881"/>
    </location>
</feature>
<dbReference type="GO" id="GO:0016787">
    <property type="term" value="F:hydrolase activity"/>
    <property type="evidence" value="ECO:0007669"/>
    <property type="project" value="UniProtKB-KW"/>
</dbReference>
<name>A0A6L2MWV3_TANCI</name>
<feature type="domain" description="Integrase catalytic" evidence="5">
    <location>
        <begin position="278"/>
        <end position="405"/>
    </location>
</feature>
<reference evidence="6" key="1">
    <citation type="journal article" date="2019" name="Sci. Rep.">
        <title>Draft genome of Tanacetum cinerariifolium, the natural source of mosquito coil.</title>
        <authorList>
            <person name="Yamashiro T."/>
            <person name="Shiraishi A."/>
            <person name="Satake H."/>
            <person name="Nakayama K."/>
        </authorList>
    </citation>
    <scope>NUCLEOTIDE SEQUENCE</scope>
</reference>
<organism evidence="6">
    <name type="scientific">Tanacetum cinerariifolium</name>
    <name type="common">Dalmatian daisy</name>
    <name type="synonym">Chrysanthemum cinerariifolium</name>
    <dbReference type="NCBI Taxonomy" id="118510"/>
    <lineage>
        <taxon>Eukaryota</taxon>
        <taxon>Viridiplantae</taxon>
        <taxon>Streptophyta</taxon>
        <taxon>Embryophyta</taxon>
        <taxon>Tracheophyta</taxon>
        <taxon>Spermatophyta</taxon>
        <taxon>Magnoliopsida</taxon>
        <taxon>eudicotyledons</taxon>
        <taxon>Gunneridae</taxon>
        <taxon>Pentapetalae</taxon>
        <taxon>asterids</taxon>
        <taxon>campanulids</taxon>
        <taxon>Asterales</taxon>
        <taxon>Asteraceae</taxon>
        <taxon>Asteroideae</taxon>
        <taxon>Anthemideae</taxon>
        <taxon>Anthemidinae</taxon>
        <taxon>Tanacetum</taxon>
    </lineage>
</organism>
<dbReference type="PANTHER" id="PTHR42648:SF21">
    <property type="entry name" value="CYSTEINE-RICH RLK (RECEPTOR-LIKE PROTEIN KINASE) 8"/>
    <property type="match status" value="1"/>
</dbReference>
<dbReference type="InterPro" id="IPR013103">
    <property type="entry name" value="RVT_2"/>
</dbReference>
<dbReference type="GO" id="GO:0046872">
    <property type="term" value="F:metal ion binding"/>
    <property type="evidence" value="ECO:0007669"/>
    <property type="project" value="UniProtKB-KW"/>
</dbReference>
<feature type="region of interest" description="Disordered" evidence="4">
    <location>
        <begin position="173"/>
        <end position="222"/>
    </location>
</feature>
<keyword evidence="1" id="KW-0479">Metal-binding</keyword>
<evidence type="ECO:0000256" key="2">
    <source>
        <dbReference type="ARBA" id="ARBA00022801"/>
    </source>
</evidence>
<dbReference type="GO" id="GO:0003676">
    <property type="term" value="F:nucleic acid binding"/>
    <property type="evidence" value="ECO:0007669"/>
    <property type="project" value="InterPro"/>
</dbReference>
<dbReference type="Gene3D" id="3.30.420.10">
    <property type="entry name" value="Ribonuclease H-like superfamily/Ribonuclease H"/>
    <property type="match status" value="1"/>
</dbReference>